<evidence type="ECO:0000313" key="3">
    <source>
        <dbReference type="Proteomes" id="UP001596990"/>
    </source>
</evidence>
<sequence length="99" mass="11174">MSKNTRLFILGISFLLVISIAFAIRANTTFSETEKSELLGLMFYFGLGFVISLIGELLNANNKASPPRRKYIFLSAGVVWLVFLFVLFGDTILQFVFVR</sequence>
<keyword evidence="1" id="KW-0812">Transmembrane</keyword>
<proteinExistence type="predicted"/>
<feature type="transmembrane region" description="Helical" evidence="1">
    <location>
        <begin position="71"/>
        <end position="97"/>
    </location>
</feature>
<keyword evidence="1" id="KW-0472">Membrane</keyword>
<dbReference type="Proteomes" id="UP001596990">
    <property type="component" value="Unassembled WGS sequence"/>
</dbReference>
<dbReference type="RefSeq" id="WP_386063692.1">
    <property type="nucleotide sequence ID" value="NZ_JBHTKL010000006.1"/>
</dbReference>
<protein>
    <submittedName>
        <fullName evidence="2">Uncharacterized protein</fullName>
    </submittedName>
</protein>
<keyword evidence="1" id="KW-1133">Transmembrane helix</keyword>
<keyword evidence="3" id="KW-1185">Reference proteome</keyword>
<reference evidence="3" key="1">
    <citation type="journal article" date="2019" name="Int. J. Syst. Evol. Microbiol.">
        <title>The Global Catalogue of Microorganisms (GCM) 10K type strain sequencing project: providing services to taxonomists for standard genome sequencing and annotation.</title>
        <authorList>
            <consortium name="The Broad Institute Genomics Platform"/>
            <consortium name="The Broad Institute Genome Sequencing Center for Infectious Disease"/>
            <person name="Wu L."/>
            <person name="Ma J."/>
        </authorList>
    </citation>
    <scope>NUCLEOTIDE SEQUENCE [LARGE SCALE GENOMIC DNA]</scope>
    <source>
        <strain evidence="3">CCUG 56607</strain>
    </source>
</reference>
<dbReference type="EMBL" id="JBHTKL010000006">
    <property type="protein sequence ID" value="MFD1021012.1"/>
    <property type="molecule type" value="Genomic_DNA"/>
</dbReference>
<name>A0ABW3L6A9_9BACI</name>
<evidence type="ECO:0000256" key="1">
    <source>
        <dbReference type="SAM" id="Phobius"/>
    </source>
</evidence>
<evidence type="ECO:0000313" key="2">
    <source>
        <dbReference type="EMBL" id="MFD1021012.1"/>
    </source>
</evidence>
<comment type="caution">
    <text evidence="2">The sequence shown here is derived from an EMBL/GenBank/DDBJ whole genome shotgun (WGS) entry which is preliminary data.</text>
</comment>
<gene>
    <name evidence="2" type="ORF">ACFQ2J_17620</name>
</gene>
<accession>A0ABW3L6A9</accession>
<organism evidence="2 3">
    <name type="scientific">Thalassobacillus hwangdonensis</name>
    <dbReference type="NCBI Taxonomy" id="546108"/>
    <lineage>
        <taxon>Bacteria</taxon>
        <taxon>Bacillati</taxon>
        <taxon>Bacillota</taxon>
        <taxon>Bacilli</taxon>
        <taxon>Bacillales</taxon>
        <taxon>Bacillaceae</taxon>
        <taxon>Thalassobacillus</taxon>
    </lineage>
</organism>
<feature type="transmembrane region" description="Helical" evidence="1">
    <location>
        <begin position="39"/>
        <end position="59"/>
    </location>
</feature>